<dbReference type="AlphaFoldDB" id="A0A158EGH8"/>
<dbReference type="Proteomes" id="UP000071859">
    <property type="component" value="Unassembled WGS sequence"/>
</dbReference>
<sequence>MPTPLTPFFRKYLAVAYGALLQTETARRWLSGTFRLDGDDFATGEPIEFVEGRVLQSEEFARLLMIFDGGRVHAQNQLDFGPDMSPPGIYFTSVNRQVIHQGHKNRIGLIRIDEAEQGLFVESLEAPQPDEGNLAPGGEGDLRQGLHVDHHYLADDAPHFLGTISFALCAITAHNLGFASISLIAGGGRGYNAQMIGYRYWPKVGFDAELLDGETAGVPHLVTCRTVQDVVALDAAWWSANGSQRLMEFDLRADSPGWQKLLDYLHEKELI</sequence>
<organism evidence="1 2">
    <name type="scientific">Caballeronia calidae</name>
    <dbReference type="NCBI Taxonomy" id="1777139"/>
    <lineage>
        <taxon>Bacteria</taxon>
        <taxon>Pseudomonadati</taxon>
        <taxon>Pseudomonadota</taxon>
        <taxon>Betaproteobacteria</taxon>
        <taxon>Burkholderiales</taxon>
        <taxon>Burkholderiaceae</taxon>
        <taxon>Caballeronia</taxon>
    </lineage>
</organism>
<comment type="caution">
    <text evidence="1">The sequence shown here is derived from an EMBL/GenBank/DDBJ whole genome shotgun (WGS) entry which is preliminary data.</text>
</comment>
<accession>A0A158EGH8</accession>
<gene>
    <name evidence="1" type="ORF">AWB78_07713</name>
</gene>
<evidence type="ECO:0000313" key="2">
    <source>
        <dbReference type="Proteomes" id="UP000071859"/>
    </source>
</evidence>
<dbReference type="RefSeq" id="WP_062611830.1">
    <property type="nucleotide sequence ID" value="NZ_FCOX02000091.1"/>
</dbReference>
<name>A0A158EGH8_9BURK</name>
<proteinExistence type="predicted"/>
<dbReference type="EMBL" id="FCOX02000091">
    <property type="protein sequence ID" value="SAL05810.1"/>
    <property type="molecule type" value="Genomic_DNA"/>
</dbReference>
<evidence type="ECO:0000313" key="1">
    <source>
        <dbReference type="EMBL" id="SAL05810.1"/>
    </source>
</evidence>
<reference evidence="1" key="1">
    <citation type="submission" date="2016-01" db="EMBL/GenBank/DDBJ databases">
        <authorList>
            <person name="Peeters C."/>
        </authorList>
    </citation>
    <scope>NUCLEOTIDE SEQUENCE</scope>
    <source>
        <strain evidence="1">LMG 29321</strain>
    </source>
</reference>
<protein>
    <submittedName>
        <fullName evidence="1">Uncharacterized protein</fullName>
    </submittedName>
</protein>
<keyword evidence="2" id="KW-1185">Reference proteome</keyword>
<dbReference type="OrthoDB" id="8613175at2"/>